<dbReference type="Gene3D" id="3.40.50.300">
    <property type="entry name" value="P-loop containing nucleotide triphosphate hydrolases"/>
    <property type="match status" value="2"/>
</dbReference>
<name>A0ABM7FQR5_9STAP</name>
<keyword evidence="2" id="KW-0808">Transferase</keyword>
<dbReference type="Pfam" id="PF03976">
    <property type="entry name" value="PPK2"/>
    <property type="match status" value="2"/>
</dbReference>
<dbReference type="PANTHER" id="PTHR34383:SF3">
    <property type="entry name" value="POLYPHOSPHATE:AMP PHOSPHOTRANSFERASE"/>
    <property type="match status" value="1"/>
</dbReference>
<accession>A0ABM7FQR5</accession>
<dbReference type="InterPro" id="IPR022488">
    <property type="entry name" value="PPK2-related"/>
</dbReference>
<keyword evidence="2" id="KW-0418">Kinase</keyword>
<dbReference type="GO" id="GO:0016301">
    <property type="term" value="F:kinase activity"/>
    <property type="evidence" value="ECO:0007669"/>
    <property type="project" value="UniProtKB-KW"/>
</dbReference>
<feature type="domain" description="Polyphosphate kinase-2-related" evidence="1">
    <location>
        <begin position="255"/>
        <end position="474"/>
    </location>
</feature>
<reference evidence="2 3" key="1">
    <citation type="submission" date="2018-05" db="EMBL/GenBank/DDBJ databases">
        <title>Complete genome sequencing of three human clinical isolates of Staphylococcus caprae reveals virulence factors similar to those of S. epidermidis and S. capitis.</title>
        <authorList>
            <person name="Watanabe S."/>
            <person name="Cui L."/>
        </authorList>
    </citation>
    <scope>NUCLEOTIDE SEQUENCE [LARGE SCALE GENOMIC DNA]</scope>
    <source>
        <strain evidence="2 3">JMUB590</strain>
    </source>
</reference>
<dbReference type="SUPFAM" id="SSF52540">
    <property type="entry name" value="P-loop containing nucleoside triphosphate hydrolases"/>
    <property type="match status" value="2"/>
</dbReference>
<dbReference type="InterPro" id="IPR027417">
    <property type="entry name" value="P-loop_NTPase"/>
</dbReference>
<gene>
    <name evidence="2" type="ORF">JMUB590_0408</name>
</gene>
<proteinExistence type="predicted"/>
<evidence type="ECO:0000313" key="3">
    <source>
        <dbReference type="Proteomes" id="UP000274772"/>
    </source>
</evidence>
<protein>
    <submittedName>
        <fullName evidence="2">Polyphosphate kinase 2 family protein</fullName>
    </submittedName>
</protein>
<sequence length="478" mass="57457">MNVSKIKGETMSYNIEALQLKVAQLSRKTHELGIPVMILFEGVPASGKTRLSNELLLNLDAKYTDFIATKSPEAHNLRYQFLQKYWNTLPQKGNINIYFRSWYSHYLDYKENQIKQNQYSNYDVLIRQIDDFENMLKKDNYEIIKFFIEINEEKRQEHIEQTKENPLMKWKVQEYEKVIPQDIYISEMRQIINDSDDWKVIDYTERKQAIENMYLHIIERLESAIDNFQTHESVIDGNFNKNFSTSLFDIEVPKIHKKEYKDQMEILQNRMRELQFALYERKIPLVLVFEGMDAAGKGGNIKRIREKLDPTGYQVHGISAPTDVEKNHHYLWRFAKEMPKSGHVEIFDRSWYGRVLVERVEGFAEQAEWKRAYKEINQFEQMWTDEGALIIKFFLCLDKKEQLKRFKDREKNPDKQWKITHEDWRNREKWDLYLEASYDMIKHTNMNEAPWHVIPADHKKTSRIKVLQTIINRCEEVL</sequence>
<dbReference type="PANTHER" id="PTHR34383">
    <property type="entry name" value="POLYPHOSPHATE:AMP PHOSPHOTRANSFERASE-RELATED"/>
    <property type="match status" value="1"/>
</dbReference>
<keyword evidence="3" id="KW-1185">Reference proteome</keyword>
<dbReference type="EMBL" id="AP018586">
    <property type="protein sequence ID" value="BBD91518.1"/>
    <property type="molecule type" value="Genomic_DNA"/>
</dbReference>
<evidence type="ECO:0000313" key="2">
    <source>
        <dbReference type="EMBL" id="BBD91518.1"/>
    </source>
</evidence>
<dbReference type="Proteomes" id="UP000274772">
    <property type="component" value="Chromosome"/>
</dbReference>
<evidence type="ECO:0000259" key="1">
    <source>
        <dbReference type="Pfam" id="PF03976"/>
    </source>
</evidence>
<feature type="domain" description="Polyphosphate kinase-2-related" evidence="1">
    <location>
        <begin position="12"/>
        <end position="222"/>
    </location>
</feature>
<organism evidence="2 3">
    <name type="scientific">Staphylococcus caprae</name>
    <dbReference type="NCBI Taxonomy" id="29380"/>
    <lineage>
        <taxon>Bacteria</taxon>
        <taxon>Bacillati</taxon>
        <taxon>Bacillota</taxon>
        <taxon>Bacilli</taxon>
        <taxon>Bacillales</taxon>
        <taxon>Staphylococcaceae</taxon>
        <taxon>Staphylococcus</taxon>
    </lineage>
</organism>